<dbReference type="AlphaFoldDB" id="A0A0G0H0E7"/>
<gene>
    <name evidence="2" type="ORF">US50_C0008G0003</name>
</gene>
<evidence type="ECO:0000256" key="1">
    <source>
        <dbReference type="SAM" id="Phobius"/>
    </source>
</evidence>
<keyword evidence="1" id="KW-0812">Transmembrane</keyword>
<dbReference type="EMBL" id="LBTF01000008">
    <property type="protein sequence ID" value="KKQ35662.1"/>
    <property type="molecule type" value="Genomic_DNA"/>
</dbReference>
<evidence type="ECO:0000313" key="2">
    <source>
        <dbReference type="EMBL" id="KKQ35662.1"/>
    </source>
</evidence>
<sequence length="78" mass="8906">MNDLIKKIQKKPKHVRSQIIMVTSLVITGIIVLFWVYSLPYRFSNNEQGGLKEDIKPFKILSETLSDTIGGISDTIKR</sequence>
<proteinExistence type="predicted"/>
<keyword evidence="1" id="KW-1133">Transmembrane helix</keyword>
<reference evidence="2 3" key="1">
    <citation type="journal article" date="2015" name="Nature">
        <title>rRNA introns, odd ribosomes, and small enigmatic genomes across a large radiation of phyla.</title>
        <authorList>
            <person name="Brown C.T."/>
            <person name="Hug L.A."/>
            <person name="Thomas B.C."/>
            <person name="Sharon I."/>
            <person name="Castelle C.J."/>
            <person name="Singh A."/>
            <person name="Wilkins M.J."/>
            <person name="Williams K.H."/>
            <person name="Banfield J.F."/>
        </authorList>
    </citation>
    <scope>NUCLEOTIDE SEQUENCE [LARGE SCALE GENOMIC DNA]</scope>
</reference>
<dbReference type="Proteomes" id="UP000033876">
    <property type="component" value="Unassembled WGS sequence"/>
</dbReference>
<accession>A0A0G0H0E7</accession>
<protein>
    <submittedName>
        <fullName evidence="2">Uncharacterized protein</fullName>
    </submittedName>
</protein>
<organism evidence="2 3">
    <name type="scientific">Candidatus Nomurabacteria bacterium GW2011_GWB1_37_5</name>
    <dbReference type="NCBI Taxonomy" id="1618742"/>
    <lineage>
        <taxon>Bacteria</taxon>
        <taxon>Candidatus Nomuraibacteriota</taxon>
    </lineage>
</organism>
<evidence type="ECO:0000313" key="3">
    <source>
        <dbReference type="Proteomes" id="UP000033876"/>
    </source>
</evidence>
<comment type="caution">
    <text evidence="2">The sequence shown here is derived from an EMBL/GenBank/DDBJ whole genome shotgun (WGS) entry which is preliminary data.</text>
</comment>
<name>A0A0G0H0E7_9BACT</name>
<keyword evidence="1" id="KW-0472">Membrane</keyword>
<feature type="transmembrane region" description="Helical" evidence="1">
    <location>
        <begin position="20"/>
        <end position="37"/>
    </location>
</feature>